<dbReference type="EMBL" id="AZBU02000006">
    <property type="protein sequence ID" value="TKR73589.1"/>
    <property type="molecule type" value="Genomic_DNA"/>
</dbReference>
<keyword evidence="1" id="KW-0472">Membrane</keyword>
<dbReference type="AlphaFoldDB" id="A0A4U5MUV2"/>
<keyword evidence="1" id="KW-0812">Transmembrane</keyword>
<keyword evidence="1" id="KW-1133">Transmembrane helix</keyword>
<accession>A0A4U5MUV2</accession>
<dbReference type="Proteomes" id="UP000298663">
    <property type="component" value="Unassembled WGS sequence"/>
</dbReference>
<proteinExistence type="predicted"/>
<feature type="chain" id="PRO_5021021570" description="7TM GPCR serpentine receptor class x (Srx) domain-containing protein" evidence="2">
    <location>
        <begin position="17"/>
        <end position="184"/>
    </location>
</feature>
<protein>
    <recommendedName>
        <fullName evidence="5">7TM GPCR serpentine receptor class x (Srx) domain-containing protein</fullName>
    </recommendedName>
</protein>
<gene>
    <name evidence="3" type="ORF">L596_020886</name>
</gene>
<reference evidence="3 4" key="1">
    <citation type="journal article" date="2015" name="Genome Biol.">
        <title>Comparative genomics of Steinernema reveals deeply conserved gene regulatory networks.</title>
        <authorList>
            <person name="Dillman A.R."/>
            <person name="Macchietto M."/>
            <person name="Porter C.F."/>
            <person name="Rogers A."/>
            <person name="Williams B."/>
            <person name="Antoshechkin I."/>
            <person name="Lee M.M."/>
            <person name="Goodwin Z."/>
            <person name="Lu X."/>
            <person name="Lewis E.E."/>
            <person name="Goodrich-Blair H."/>
            <person name="Stock S.P."/>
            <person name="Adams B.J."/>
            <person name="Sternberg P.W."/>
            <person name="Mortazavi A."/>
        </authorList>
    </citation>
    <scope>NUCLEOTIDE SEQUENCE [LARGE SCALE GENOMIC DNA]</scope>
    <source>
        <strain evidence="3 4">ALL</strain>
    </source>
</reference>
<evidence type="ECO:0000313" key="4">
    <source>
        <dbReference type="Proteomes" id="UP000298663"/>
    </source>
</evidence>
<evidence type="ECO:0000313" key="3">
    <source>
        <dbReference type="EMBL" id="TKR73589.1"/>
    </source>
</evidence>
<feature type="transmembrane region" description="Helical" evidence="1">
    <location>
        <begin position="60"/>
        <end position="81"/>
    </location>
</feature>
<comment type="caution">
    <text evidence="3">The sequence shown here is derived from an EMBL/GenBank/DDBJ whole genome shotgun (WGS) entry which is preliminary data.</text>
</comment>
<evidence type="ECO:0008006" key="5">
    <source>
        <dbReference type="Google" id="ProtNLM"/>
    </source>
</evidence>
<feature type="transmembrane region" description="Helical" evidence="1">
    <location>
        <begin position="88"/>
        <end position="106"/>
    </location>
</feature>
<sequence length="184" mass="21067">MLVTSLLTFVLACLCALKKRYKSILFCKKCVLLRELSRLSARQVSIRYELANTIRNTTPVIFLTTLLCICLLVYHVLYLTGIQTRSNLINITFAVYTILFSPIFIIKCSSVLKPFPSAKKWIQKKTKSKLQPAYRYDSSVWAVGVRTENYGSVLLNGSFDCNHVFFRYEAQHVNMGRSCNGFLI</sequence>
<keyword evidence="4" id="KW-1185">Reference proteome</keyword>
<name>A0A4U5MUV2_STECR</name>
<evidence type="ECO:0000256" key="1">
    <source>
        <dbReference type="SAM" id="Phobius"/>
    </source>
</evidence>
<keyword evidence="2" id="KW-0732">Signal</keyword>
<organism evidence="3 4">
    <name type="scientific">Steinernema carpocapsae</name>
    <name type="common">Entomopathogenic nematode</name>
    <dbReference type="NCBI Taxonomy" id="34508"/>
    <lineage>
        <taxon>Eukaryota</taxon>
        <taxon>Metazoa</taxon>
        <taxon>Ecdysozoa</taxon>
        <taxon>Nematoda</taxon>
        <taxon>Chromadorea</taxon>
        <taxon>Rhabditida</taxon>
        <taxon>Tylenchina</taxon>
        <taxon>Panagrolaimomorpha</taxon>
        <taxon>Strongyloidoidea</taxon>
        <taxon>Steinernematidae</taxon>
        <taxon>Steinernema</taxon>
    </lineage>
</organism>
<evidence type="ECO:0000256" key="2">
    <source>
        <dbReference type="SAM" id="SignalP"/>
    </source>
</evidence>
<feature type="signal peptide" evidence="2">
    <location>
        <begin position="1"/>
        <end position="16"/>
    </location>
</feature>
<reference evidence="3 4" key="2">
    <citation type="journal article" date="2019" name="G3 (Bethesda)">
        <title>Hybrid Assembly of the Genome of the Entomopathogenic Nematode Steinernema carpocapsae Identifies the X-Chromosome.</title>
        <authorList>
            <person name="Serra L."/>
            <person name="Macchietto M."/>
            <person name="Macias-Munoz A."/>
            <person name="McGill C.J."/>
            <person name="Rodriguez I.M."/>
            <person name="Rodriguez B."/>
            <person name="Murad R."/>
            <person name="Mortazavi A."/>
        </authorList>
    </citation>
    <scope>NUCLEOTIDE SEQUENCE [LARGE SCALE GENOMIC DNA]</scope>
    <source>
        <strain evidence="3 4">ALL</strain>
    </source>
</reference>